<dbReference type="GO" id="GO:0036503">
    <property type="term" value="P:ERAD pathway"/>
    <property type="evidence" value="ECO:0007669"/>
    <property type="project" value="TreeGrafter"/>
</dbReference>
<feature type="compositionally biased region" description="Polar residues" evidence="1">
    <location>
        <begin position="703"/>
        <end position="714"/>
    </location>
</feature>
<dbReference type="InterPro" id="IPR019956">
    <property type="entry name" value="Ubiquitin_dom"/>
</dbReference>
<feature type="compositionally biased region" description="Polar residues" evidence="1">
    <location>
        <begin position="477"/>
        <end position="500"/>
    </location>
</feature>
<feature type="region of interest" description="Disordered" evidence="1">
    <location>
        <begin position="460"/>
        <end position="500"/>
    </location>
</feature>
<proteinExistence type="predicted"/>
<dbReference type="SUPFAM" id="SSF54236">
    <property type="entry name" value="Ubiquitin-like"/>
    <property type="match status" value="1"/>
</dbReference>
<organism evidence="3">
    <name type="scientific">Opuntia streptacantha</name>
    <name type="common">Prickly pear cactus</name>
    <name type="synonym">Opuntia cardona</name>
    <dbReference type="NCBI Taxonomy" id="393608"/>
    <lineage>
        <taxon>Eukaryota</taxon>
        <taxon>Viridiplantae</taxon>
        <taxon>Streptophyta</taxon>
        <taxon>Embryophyta</taxon>
        <taxon>Tracheophyta</taxon>
        <taxon>Spermatophyta</taxon>
        <taxon>Magnoliopsida</taxon>
        <taxon>eudicotyledons</taxon>
        <taxon>Gunneridae</taxon>
        <taxon>Pentapetalae</taxon>
        <taxon>Caryophyllales</taxon>
        <taxon>Cactineae</taxon>
        <taxon>Cactaceae</taxon>
        <taxon>Opuntioideae</taxon>
        <taxon>Opuntia</taxon>
    </lineage>
</organism>
<feature type="compositionally biased region" description="Low complexity" evidence="1">
    <location>
        <begin position="655"/>
        <end position="668"/>
    </location>
</feature>
<dbReference type="InterPro" id="IPR029071">
    <property type="entry name" value="Ubiquitin-like_domsf"/>
</dbReference>
<sequence length="742" mass="77608">MGTGAGEVSRHDDVVDSGATIEIKIKTMDSQTYSLRVDKQMSVPALKEQIASVTGVVTEHQRLICRGKVLKDDQLLSAYHVEDGHTLHLVVREPTSSSSQSLPADPGFDRPSNGNHGQFYQVAPGIVVETFNMPGQGDRVLPDISRIISAVLGSIGVTNPGNGTEGTGIRDHGDRPSATPAMSGTTYSPQTQPEQSADRSQTDGSRLHNAIGIPTAVSFGSIQAPVIPDALTTLSQYLSQMRQEFINSAPRLPSTGRISENNNGSSASDGNGYEYVSSAQSESSREGLPTPASLAELLSTTRQMLNQQAEECLLQLARQLENQANMTDAVARAAAQSGSVRNGVLLQNLGAYFLELGRTVSTVRLGRSPSEAVVNAGPAVFISPSGPNPLMVQPLPYQAGASFGTPVSGTLQSGPGIMNGLGSGFSTSLSGTSHSGSGLVNNLGSGFIPRRIDIQIRRGPSTHQTEPAGSQQSSGQRPSSTNSAGETQPSSGTSDASSLNTGSAVRILPFRTMMAALPDLNRLPSESSGGSMGTYYPVLGRFPNVASVNLSGRTRNHVSSNSNPESAAHEQNAEDPAGNGQPPASSGQTEPVVSRTIDINILSTGGIQNDQNPDGQMPPGVLQLLRGLFPGSEFQVESVNSQGATVGSVPEQGRSSSPTAEEAEPGPTEEGIFLSRLLQQIMPLISQDGGAEQSVESAGEAEISQQNDFASSSIEVEDSGVGTSRRHDEPDPGPSPKRRKME</sequence>
<feature type="domain" description="Ubiquitin-like" evidence="2">
    <location>
        <begin position="21"/>
        <end position="96"/>
    </location>
</feature>
<feature type="region of interest" description="Disordered" evidence="1">
    <location>
        <begin position="554"/>
        <end position="591"/>
    </location>
</feature>
<dbReference type="GO" id="GO:0071818">
    <property type="term" value="C:BAT3 complex"/>
    <property type="evidence" value="ECO:0007669"/>
    <property type="project" value="TreeGrafter"/>
</dbReference>
<dbReference type="EMBL" id="GISG01234571">
    <property type="protein sequence ID" value="MBA4667181.1"/>
    <property type="molecule type" value="Transcribed_RNA"/>
</dbReference>
<feature type="compositionally biased region" description="Polar residues" evidence="1">
    <location>
        <begin position="582"/>
        <end position="591"/>
    </location>
</feature>
<reference evidence="3" key="2">
    <citation type="submission" date="2020-07" db="EMBL/GenBank/DDBJ databases">
        <authorList>
            <person name="Vera ALvarez R."/>
            <person name="Arias-Moreno D.M."/>
            <person name="Jimenez-Jacinto V."/>
            <person name="Jimenez-Bremont J.F."/>
            <person name="Swaminathan K."/>
            <person name="Moose S.P."/>
            <person name="Guerrero-Gonzalez M.L."/>
            <person name="Marino-Ramirez L."/>
            <person name="Landsman D."/>
            <person name="Rodriguez-Kessler M."/>
            <person name="Delgado-Sanchez P."/>
        </authorList>
    </citation>
    <scope>NUCLEOTIDE SEQUENCE</scope>
    <source>
        <tissue evidence="3">Cladode</tissue>
    </source>
</reference>
<evidence type="ECO:0000313" key="3">
    <source>
        <dbReference type="EMBL" id="MBA4667181.1"/>
    </source>
</evidence>
<dbReference type="InterPro" id="IPR000626">
    <property type="entry name" value="Ubiquitin-like_dom"/>
</dbReference>
<feature type="region of interest" description="Disordered" evidence="1">
    <location>
        <begin position="639"/>
        <end position="668"/>
    </location>
</feature>
<feature type="region of interest" description="Disordered" evidence="1">
    <location>
        <begin position="687"/>
        <end position="742"/>
    </location>
</feature>
<dbReference type="CDD" id="cd17039">
    <property type="entry name" value="Ubl_ubiquitin_like"/>
    <property type="match status" value="1"/>
</dbReference>
<protein>
    <recommendedName>
        <fullName evidence="2">Ubiquitin-like domain-containing protein</fullName>
    </recommendedName>
</protein>
<feature type="compositionally biased region" description="Polar residues" evidence="1">
    <location>
        <begin position="554"/>
        <end position="565"/>
    </location>
</feature>
<dbReference type="PANTHER" id="PTHR15204:SF0">
    <property type="entry name" value="LARGE PROLINE-RICH PROTEIN BAG6"/>
    <property type="match status" value="1"/>
</dbReference>
<evidence type="ECO:0000259" key="2">
    <source>
        <dbReference type="PROSITE" id="PS50053"/>
    </source>
</evidence>
<dbReference type="GO" id="GO:0051787">
    <property type="term" value="F:misfolded protein binding"/>
    <property type="evidence" value="ECO:0007669"/>
    <property type="project" value="TreeGrafter"/>
</dbReference>
<accession>A0A7C9EDZ0</accession>
<dbReference type="AlphaFoldDB" id="A0A7C9EDZ0"/>
<feature type="compositionally biased region" description="Polar residues" evidence="1">
    <location>
        <begin position="180"/>
        <end position="195"/>
    </location>
</feature>
<dbReference type="PROSITE" id="PS50053">
    <property type="entry name" value="UBIQUITIN_2"/>
    <property type="match status" value="1"/>
</dbReference>
<feature type="region of interest" description="Disordered" evidence="1">
    <location>
        <begin position="249"/>
        <end position="289"/>
    </location>
</feature>
<dbReference type="GO" id="GO:0031593">
    <property type="term" value="F:polyubiquitin modification-dependent protein binding"/>
    <property type="evidence" value="ECO:0007669"/>
    <property type="project" value="TreeGrafter"/>
</dbReference>
<dbReference type="FunFam" id="3.10.20.90:FF:000154">
    <property type="entry name" value="Large proline-rich protein BAG6"/>
    <property type="match status" value="1"/>
</dbReference>
<evidence type="ECO:0000256" key="1">
    <source>
        <dbReference type="SAM" id="MobiDB-lite"/>
    </source>
</evidence>
<feature type="compositionally biased region" description="Low complexity" evidence="1">
    <location>
        <begin position="259"/>
        <end position="272"/>
    </location>
</feature>
<dbReference type="PRINTS" id="PR00348">
    <property type="entry name" value="UBIQUITIN"/>
</dbReference>
<feature type="region of interest" description="Disordered" evidence="1">
    <location>
        <begin position="93"/>
        <end position="116"/>
    </location>
</feature>
<dbReference type="Gene3D" id="3.10.20.90">
    <property type="entry name" value="Phosphatidylinositol 3-kinase Catalytic Subunit, Chain A, domain 1"/>
    <property type="match status" value="1"/>
</dbReference>
<dbReference type="Pfam" id="PF00240">
    <property type="entry name" value="ubiquitin"/>
    <property type="match status" value="1"/>
</dbReference>
<reference evidence="3" key="1">
    <citation type="journal article" date="2013" name="J. Plant Res.">
        <title>Effect of fungi and light on seed germination of three Opuntia species from semiarid lands of central Mexico.</title>
        <authorList>
            <person name="Delgado-Sanchez P."/>
            <person name="Jimenez-Bremont J.F."/>
            <person name="Guerrero-Gonzalez Mde L."/>
            <person name="Flores J."/>
        </authorList>
    </citation>
    <scope>NUCLEOTIDE SEQUENCE</scope>
    <source>
        <tissue evidence="3">Cladode</tissue>
    </source>
</reference>
<dbReference type="SMART" id="SM00213">
    <property type="entry name" value="UBQ"/>
    <property type="match status" value="1"/>
</dbReference>
<dbReference type="PANTHER" id="PTHR15204">
    <property type="entry name" value="LARGE PROLINE-RICH PROTEIN BAG6"/>
    <property type="match status" value="1"/>
</dbReference>
<feature type="region of interest" description="Disordered" evidence="1">
    <location>
        <begin position="155"/>
        <end position="206"/>
    </location>
</feature>
<name>A0A7C9EDZ0_OPUST</name>